<dbReference type="RefSeq" id="WP_135624537.1">
    <property type="nucleotide sequence ID" value="NZ_RQGD01000035.1"/>
</dbReference>
<dbReference type="InterPro" id="IPR006135">
    <property type="entry name" value="T3SS_substrate_exporter"/>
</dbReference>
<dbReference type="GO" id="GO:0005886">
    <property type="term" value="C:plasma membrane"/>
    <property type="evidence" value="ECO:0007669"/>
    <property type="project" value="TreeGrafter"/>
</dbReference>
<evidence type="ECO:0000256" key="1">
    <source>
        <dbReference type="ARBA" id="ARBA00010690"/>
    </source>
</evidence>
<dbReference type="PANTHER" id="PTHR30531">
    <property type="entry name" value="FLAGELLAR BIOSYNTHETIC PROTEIN FLHB"/>
    <property type="match status" value="1"/>
</dbReference>
<dbReference type="AlphaFoldDB" id="A0A4R9JWL6"/>
<dbReference type="Pfam" id="PF01312">
    <property type="entry name" value="Bac_export_2"/>
    <property type="match status" value="1"/>
</dbReference>
<evidence type="ECO:0000313" key="3">
    <source>
        <dbReference type="Proteomes" id="UP000297693"/>
    </source>
</evidence>
<dbReference type="Proteomes" id="UP000297693">
    <property type="component" value="Unassembled WGS sequence"/>
</dbReference>
<comment type="caution">
    <text evidence="2">The sequence shown here is derived from an EMBL/GenBank/DDBJ whole genome shotgun (WGS) entry which is preliminary data.</text>
</comment>
<proteinExistence type="inferred from homology"/>
<organism evidence="2 3">
    <name type="scientific">Leptospira ognonensis</name>
    <dbReference type="NCBI Taxonomy" id="2484945"/>
    <lineage>
        <taxon>Bacteria</taxon>
        <taxon>Pseudomonadati</taxon>
        <taxon>Spirochaetota</taxon>
        <taxon>Spirochaetia</taxon>
        <taxon>Leptospirales</taxon>
        <taxon>Leptospiraceae</taxon>
        <taxon>Leptospira</taxon>
    </lineage>
</organism>
<dbReference type="InterPro" id="IPR029025">
    <property type="entry name" value="T3SS_substrate_exporter_C"/>
</dbReference>
<comment type="similarity">
    <text evidence="1">Belongs to the type III secretion exporter family.</text>
</comment>
<dbReference type="EMBL" id="RQGD01000035">
    <property type="protein sequence ID" value="TGL57414.1"/>
    <property type="molecule type" value="Genomic_DNA"/>
</dbReference>
<reference evidence="2" key="1">
    <citation type="journal article" date="2019" name="PLoS Negl. Trop. Dis.">
        <title>Revisiting the worldwide diversity of Leptospira species in the environment.</title>
        <authorList>
            <person name="Vincent A.T."/>
            <person name="Schiettekatte O."/>
            <person name="Bourhy P."/>
            <person name="Veyrier F.J."/>
            <person name="Picardeau M."/>
        </authorList>
    </citation>
    <scope>NUCLEOTIDE SEQUENCE [LARGE SCALE GENOMIC DNA]</scope>
    <source>
        <strain evidence="2">201702476</strain>
    </source>
</reference>
<dbReference type="PANTHER" id="PTHR30531:SF12">
    <property type="entry name" value="FLAGELLAR BIOSYNTHETIC PROTEIN FLHB"/>
    <property type="match status" value="1"/>
</dbReference>
<sequence length="83" mass="8909">MKQKAVALSYSALSGQKAPKVIASGQGLLAEQICLVAQRHEIEFIADPLLVDSLVNVPVGAEIPRELYDSVAVIFRYLLSAGK</sequence>
<name>A0A4R9JWL6_9LEPT</name>
<keyword evidence="3" id="KW-1185">Reference proteome</keyword>
<protein>
    <recommendedName>
        <fullName evidence="4">Flagellar biosynthesis protein FlhB</fullName>
    </recommendedName>
</protein>
<dbReference type="SUPFAM" id="SSF160544">
    <property type="entry name" value="EscU C-terminal domain-like"/>
    <property type="match status" value="1"/>
</dbReference>
<evidence type="ECO:0000313" key="2">
    <source>
        <dbReference type="EMBL" id="TGL57414.1"/>
    </source>
</evidence>
<dbReference type="Gene3D" id="3.40.1690.10">
    <property type="entry name" value="secretion proteins EscU"/>
    <property type="match status" value="1"/>
</dbReference>
<evidence type="ECO:0008006" key="4">
    <source>
        <dbReference type="Google" id="ProtNLM"/>
    </source>
</evidence>
<dbReference type="GO" id="GO:0009306">
    <property type="term" value="P:protein secretion"/>
    <property type="evidence" value="ECO:0007669"/>
    <property type="project" value="InterPro"/>
</dbReference>
<dbReference type="OrthoDB" id="5244399at2"/>
<accession>A0A4R9JWL6</accession>
<gene>
    <name evidence="2" type="ORF">EHQ58_14090</name>
</gene>